<dbReference type="PROSITE" id="PS51898">
    <property type="entry name" value="TYR_RECOMBINASE"/>
    <property type="match status" value="1"/>
</dbReference>
<name>A0A7Y9KJD8_9MICO</name>
<dbReference type="Pfam" id="PF00589">
    <property type="entry name" value="Phage_integrase"/>
    <property type="match status" value="1"/>
</dbReference>
<dbReference type="InterPro" id="IPR002104">
    <property type="entry name" value="Integrase_catalytic"/>
</dbReference>
<keyword evidence="1" id="KW-0233">DNA recombination</keyword>
<reference evidence="4 5" key="1">
    <citation type="submission" date="2020-07" db="EMBL/GenBank/DDBJ databases">
        <title>Sequencing the genomes of 1000 actinobacteria strains.</title>
        <authorList>
            <person name="Klenk H.-P."/>
        </authorList>
    </citation>
    <scope>NUCLEOTIDE SEQUENCE [LARGE SCALE GENOMIC DNA]</scope>
    <source>
        <strain evidence="4 5">DSM 24662</strain>
    </source>
</reference>
<evidence type="ECO:0000313" key="5">
    <source>
        <dbReference type="Proteomes" id="UP000576969"/>
    </source>
</evidence>
<feature type="region of interest" description="Disordered" evidence="2">
    <location>
        <begin position="181"/>
        <end position="210"/>
    </location>
</feature>
<dbReference type="EMBL" id="JACCBV010000001">
    <property type="protein sequence ID" value="NYE21547.1"/>
    <property type="molecule type" value="Genomic_DNA"/>
</dbReference>
<evidence type="ECO:0000313" key="4">
    <source>
        <dbReference type="EMBL" id="NYE21547.1"/>
    </source>
</evidence>
<proteinExistence type="predicted"/>
<dbReference type="AlphaFoldDB" id="A0A7Y9KJD8"/>
<accession>A0A7Y9KJD8</accession>
<comment type="caution">
    <text evidence="4">The sequence shown here is derived from an EMBL/GenBank/DDBJ whole genome shotgun (WGS) entry which is preliminary data.</text>
</comment>
<dbReference type="RefSeq" id="WP_179492252.1">
    <property type="nucleotide sequence ID" value="NZ_JACCBV010000001.1"/>
</dbReference>
<dbReference type="GO" id="GO:0003677">
    <property type="term" value="F:DNA binding"/>
    <property type="evidence" value="ECO:0007669"/>
    <property type="project" value="InterPro"/>
</dbReference>
<evidence type="ECO:0000259" key="3">
    <source>
        <dbReference type="PROSITE" id="PS51898"/>
    </source>
</evidence>
<gene>
    <name evidence="4" type="ORF">BJ991_003575</name>
</gene>
<keyword evidence="5" id="KW-1185">Reference proteome</keyword>
<dbReference type="InterPro" id="IPR013762">
    <property type="entry name" value="Integrase-like_cat_sf"/>
</dbReference>
<feature type="domain" description="Tyr recombinase" evidence="3">
    <location>
        <begin position="1"/>
        <end position="147"/>
    </location>
</feature>
<evidence type="ECO:0000256" key="1">
    <source>
        <dbReference type="ARBA" id="ARBA00023172"/>
    </source>
</evidence>
<evidence type="ECO:0000256" key="2">
    <source>
        <dbReference type="SAM" id="MobiDB-lite"/>
    </source>
</evidence>
<dbReference type="Gene3D" id="1.10.443.10">
    <property type="entry name" value="Intergrase catalytic core"/>
    <property type="match status" value="1"/>
</dbReference>
<protein>
    <submittedName>
        <fullName evidence="4">Integrase</fullName>
    </submittedName>
</protein>
<dbReference type="SUPFAM" id="SSF56349">
    <property type="entry name" value="DNA breaking-rejoining enzymes"/>
    <property type="match status" value="1"/>
</dbReference>
<dbReference type="InterPro" id="IPR011010">
    <property type="entry name" value="DNA_brk_join_enz"/>
</dbReference>
<dbReference type="GO" id="GO:0015074">
    <property type="term" value="P:DNA integration"/>
    <property type="evidence" value="ECO:0007669"/>
    <property type="project" value="InterPro"/>
</dbReference>
<dbReference type="Proteomes" id="UP000576969">
    <property type="component" value="Unassembled WGS sequence"/>
</dbReference>
<sequence length="210" mass="22378">MRDLNTTRRRVFVQENAVMVNGAVHLGSPKSHASRSVPYPAFVDHVLRACVVGKAPDAFLFGNGGAPLKLPNSKDGWFAAAVRRAMKEDPDFLRVTPHDLRHTAASLAISTEANVKAVQRMLGHASAAMTLDIYADPFDSDLDDVAGALGRARQDVYVLMEAGGISDPGGDHFLAGTNHECVGSHDRRDPGSRVCKPQRSGPLGARGAGD</sequence>
<organism evidence="4 5">
    <name type="scientific">Microbacterium immunditiarum</name>
    <dbReference type="NCBI Taxonomy" id="337480"/>
    <lineage>
        <taxon>Bacteria</taxon>
        <taxon>Bacillati</taxon>
        <taxon>Actinomycetota</taxon>
        <taxon>Actinomycetes</taxon>
        <taxon>Micrococcales</taxon>
        <taxon>Microbacteriaceae</taxon>
        <taxon>Microbacterium</taxon>
    </lineage>
</organism>
<feature type="compositionally biased region" description="Basic and acidic residues" evidence="2">
    <location>
        <begin position="182"/>
        <end position="191"/>
    </location>
</feature>
<dbReference type="GO" id="GO:0006310">
    <property type="term" value="P:DNA recombination"/>
    <property type="evidence" value="ECO:0007669"/>
    <property type="project" value="UniProtKB-KW"/>
</dbReference>